<dbReference type="AlphaFoldDB" id="A0A1Y1IEI3"/>
<reference evidence="2 3" key="1">
    <citation type="journal article" date="2014" name="Nat. Commun.">
        <title>Klebsormidium flaccidum genome reveals primary factors for plant terrestrial adaptation.</title>
        <authorList>
            <person name="Hori K."/>
            <person name="Maruyama F."/>
            <person name="Fujisawa T."/>
            <person name="Togashi T."/>
            <person name="Yamamoto N."/>
            <person name="Seo M."/>
            <person name="Sato S."/>
            <person name="Yamada T."/>
            <person name="Mori H."/>
            <person name="Tajima N."/>
            <person name="Moriyama T."/>
            <person name="Ikeuchi M."/>
            <person name="Watanabe M."/>
            <person name="Wada H."/>
            <person name="Kobayashi K."/>
            <person name="Saito M."/>
            <person name="Masuda T."/>
            <person name="Sasaki-Sekimoto Y."/>
            <person name="Mashiguchi K."/>
            <person name="Awai K."/>
            <person name="Shimojima M."/>
            <person name="Masuda S."/>
            <person name="Iwai M."/>
            <person name="Nobusawa T."/>
            <person name="Narise T."/>
            <person name="Kondo S."/>
            <person name="Saito H."/>
            <person name="Sato R."/>
            <person name="Murakawa M."/>
            <person name="Ihara Y."/>
            <person name="Oshima-Yamada Y."/>
            <person name="Ohtaka K."/>
            <person name="Satoh M."/>
            <person name="Sonobe K."/>
            <person name="Ishii M."/>
            <person name="Ohtani R."/>
            <person name="Kanamori-Sato M."/>
            <person name="Honoki R."/>
            <person name="Miyazaki D."/>
            <person name="Mochizuki H."/>
            <person name="Umetsu J."/>
            <person name="Higashi K."/>
            <person name="Shibata D."/>
            <person name="Kamiya Y."/>
            <person name="Sato N."/>
            <person name="Nakamura Y."/>
            <person name="Tabata S."/>
            <person name="Ida S."/>
            <person name="Kurokawa K."/>
            <person name="Ohta H."/>
        </authorList>
    </citation>
    <scope>NUCLEOTIDE SEQUENCE [LARGE SCALE GENOMIC DNA]</scope>
    <source>
        <strain evidence="2 3">NIES-2285</strain>
    </source>
</reference>
<evidence type="ECO:0000313" key="3">
    <source>
        <dbReference type="Proteomes" id="UP000054558"/>
    </source>
</evidence>
<proteinExistence type="predicted"/>
<protein>
    <submittedName>
        <fullName evidence="2">Uncharacterized protein</fullName>
    </submittedName>
</protein>
<sequence>MRVLLVLASTLVAGYIAWVSWNKQGAPSVFGSDEGVAATTARSKQDSQKDLPSIQGRLQLAFDMVSGRYLYNQWTLHRKSRGQAEGKVE</sequence>
<accession>A0A1Y1IEI3</accession>
<dbReference type="Proteomes" id="UP000054558">
    <property type="component" value="Unassembled WGS sequence"/>
</dbReference>
<organism evidence="2 3">
    <name type="scientific">Klebsormidium nitens</name>
    <name type="common">Green alga</name>
    <name type="synonym">Ulothrix nitens</name>
    <dbReference type="NCBI Taxonomy" id="105231"/>
    <lineage>
        <taxon>Eukaryota</taxon>
        <taxon>Viridiplantae</taxon>
        <taxon>Streptophyta</taxon>
        <taxon>Klebsormidiophyceae</taxon>
        <taxon>Klebsormidiales</taxon>
        <taxon>Klebsormidiaceae</taxon>
        <taxon>Klebsormidium</taxon>
    </lineage>
</organism>
<feature type="chain" id="PRO_5013208673" evidence="1">
    <location>
        <begin position="18"/>
        <end position="89"/>
    </location>
</feature>
<evidence type="ECO:0000256" key="1">
    <source>
        <dbReference type="SAM" id="SignalP"/>
    </source>
</evidence>
<gene>
    <name evidence="2" type="ORF">KFL_005130140</name>
</gene>
<dbReference type="EMBL" id="DF237462">
    <property type="protein sequence ID" value="GAQ89354.1"/>
    <property type="molecule type" value="Genomic_DNA"/>
</dbReference>
<evidence type="ECO:0000313" key="2">
    <source>
        <dbReference type="EMBL" id="GAQ89354.1"/>
    </source>
</evidence>
<feature type="signal peptide" evidence="1">
    <location>
        <begin position="1"/>
        <end position="17"/>
    </location>
</feature>
<keyword evidence="1" id="KW-0732">Signal</keyword>
<name>A0A1Y1IEI3_KLENI</name>
<keyword evidence="3" id="KW-1185">Reference proteome</keyword>